<comment type="caution">
    <text evidence="1">The sequence shown here is derived from an EMBL/GenBank/DDBJ whole genome shotgun (WGS) entry which is preliminary data.</text>
</comment>
<accession>A0AA37SXX5</accession>
<proteinExistence type="predicted"/>
<reference evidence="1" key="1">
    <citation type="journal article" date="2014" name="Int. J. Syst. Evol. Microbiol.">
        <title>Complete genome sequence of Corynebacterium casei LMG S-19264T (=DSM 44701T), isolated from a smear-ripened cheese.</title>
        <authorList>
            <consortium name="US DOE Joint Genome Institute (JGI-PGF)"/>
            <person name="Walter F."/>
            <person name="Albersmeier A."/>
            <person name="Kalinowski J."/>
            <person name="Ruckert C."/>
        </authorList>
    </citation>
    <scope>NUCLEOTIDE SEQUENCE</scope>
    <source>
        <strain evidence="1">NBRC 110023</strain>
    </source>
</reference>
<evidence type="ECO:0000313" key="1">
    <source>
        <dbReference type="EMBL" id="GLR70544.1"/>
    </source>
</evidence>
<reference evidence="1" key="2">
    <citation type="submission" date="2023-01" db="EMBL/GenBank/DDBJ databases">
        <title>Draft genome sequence of Agaribacter marinus strain NBRC 110023.</title>
        <authorList>
            <person name="Sun Q."/>
            <person name="Mori K."/>
        </authorList>
    </citation>
    <scope>NUCLEOTIDE SEQUENCE</scope>
    <source>
        <strain evidence="1">NBRC 110023</strain>
    </source>
</reference>
<evidence type="ECO:0008006" key="3">
    <source>
        <dbReference type="Google" id="ProtNLM"/>
    </source>
</evidence>
<name>A0AA37SXX5_9ALTE</name>
<keyword evidence="2" id="KW-1185">Reference proteome</keyword>
<dbReference type="PANTHER" id="PTHR43737:SF1">
    <property type="entry name" value="DUF1501 DOMAIN-CONTAINING PROTEIN"/>
    <property type="match status" value="1"/>
</dbReference>
<dbReference type="EMBL" id="BSOT01000005">
    <property type="protein sequence ID" value="GLR70544.1"/>
    <property type="molecule type" value="Genomic_DNA"/>
</dbReference>
<dbReference type="AlphaFoldDB" id="A0AA37SXX5"/>
<dbReference type="Pfam" id="PF07394">
    <property type="entry name" value="DUF1501"/>
    <property type="match status" value="1"/>
</dbReference>
<gene>
    <name evidence="1" type="ORF">GCM10007852_14520</name>
</gene>
<dbReference type="PANTHER" id="PTHR43737">
    <property type="entry name" value="BLL7424 PROTEIN"/>
    <property type="match status" value="1"/>
</dbReference>
<evidence type="ECO:0000313" key="2">
    <source>
        <dbReference type="Proteomes" id="UP001156601"/>
    </source>
</evidence>
<dbReference type="RefSeq" id="WP_284216838.1">
    <property type="nucleotide sequence ID" value="NZ_BSOT01000005.1"/>
</dbReference>
<dbReference type="InterPro" id="IPR010869">
    <property type="entry name" value="DUF1501"/>
</dbReference>
<sequence length="384" mass="42608">MVQRRDFIKSAGASLVILPALSFFPAYGVLNGATRQKKVIWVFLRGAMDGLSAVVPVGDPSYKKFRAQYQRKDSAPLLPISDFFAFDSKLSFLHNLYQQKELSIGVAVASAYRKRSHFDAQDQMESGLDKTEHDNGWLARALAIVGGMPLAISRTTPIALKGDIQAQTWYPSTLDSVDDDLLARLSDMYEHDVLLKDTLNTAIMQSNNEMMMGKRQGASFVNLASECGRLLSGNADNNETVINCGMLEMGGWDTHNNQRGRLSRQFTQLNDGLKALKSSLGKNWEDTLVFVTTEFGRTVAINGTNGTDHGTASTMFMLGGALKKESPYMSGGNIYGEWPGLSNLYQDRDLNATSDLRYWIAKGLQAHWDLNIRQINRVFPDITL</sequence>
<organism evidence="1 2">
    <name type="scientific">Agaribacter marinus</name>
    <dbReference type="NCBI Taxonomy" id="1431249"/>
    <lineage>
        <taxon>Bacteria</taxon>
        <taxon>Pseudomonadati</taxon>
        <taxon>Pseudomonadota</taxon>
        <taxon>Gammaproteobacteria</taxon>
        <taxon>Alteromonadales</taxon>
        <taxon>Alteromonadaceae</taxon>
        <taxon>Agaribacter</taxon>
    </lineage>
</organism>
<dbReference type="Proteomes" id="UP001156601">
    <property type="component" value="Unassembled WGS sequence"/>
</dbReference>
<protein>
    <recommendedName>
        <fullName evidence="3">DUF1501 domain-containing protein</fullName>
    </recommendedName>
</protein>